<organism evidence="1 2">
    <name type="scientific">Dreissena polymorpha</name>
    <name type="common">Zebra mussel</name>
    <name type="synonym">Mytilus polymorpha</name>
    <dbReference type="NCBI Taxonomy" id="45954"/>
    <lineage>
        <taxon>Eukaryota</taxon>
        <taxon>Metazoa</taxon>
        <taxon>Spiralia</taxon>
        <taxon>Lophotrochozoa</taxon>
        <taxon>Mollusca</taxon>
        <taxon>Bivalvia</taxon>
        <taxon>Autobranchia</taxon>
        <taxon>Heteroconchia</taxon>
        <taxon>Euheterodonta</taxon>
        <taxon>Imparidentia</taxon>
        <taxon>Neoheterodontei</taxon>
        <taxon>Myida</taxon>
        <taxon>Dreissenoidea</taxon>
        <taxon>Dreissenidae</taxon>
        <taxon>Dreissena</taxon>
    </lineage>
</organism>
<reference evidence="1" key="2">
    <citation type="submission" date="2020-11" db="EMBL/GenBank/DDBJ databases">
        <authorList>
            <person name="McCartney M.A."/>
            <person name="Auch B."/>
            <person name="Kono T."/>
            <person name="Mallez S."/>
            <person name="Becker A."/>
            <person name="Gohl D.M."/>
            <person name="Silverstein K.A.T."/>
            <person name="Koren S."/>
            <person name="Bechman K.B."/>
            <person name="Herman A."/>
            <person name="Abrahante J.E."/>
            <person name="Garbe J."/>
        </authorList>
    </citation>
    <scope>NUCLEOTIDE SEQUENCE</scope>
    <source>
        <strain evidence="1">Duluth1</strain>
        <tissue evidence="1">Whole animal</tissue>
    </source>
</reference>
<comment type="caution">
    <text evidence="1">The sequence shown here is derived from an EMBL/GenBank/DDBJ whole genome shotgun (WGS) entry which is preliminary data.</text>
</comment>
<dbReference type="Proteomes" id="UP000828390">
    <property type="component" value="Unassembled WGS sequence"/>
</dbReference>
<proteinExistence type="predicted"/>
<evidence type="ECO:0000313" key="2">
    <source>
        <dbReference type="Proteomes" id="UP000828390"/>
    </source>
</evidence>
<reference evidence="1" key="1">
    <citation type="journal article" date="2019" name="bioRxiv">
        <title>The Genome of the Zebra Mussel, Dreissena polymorpha: A Resource for Invasive Species Research.</title>
        <authorList>
            <person name="McCartney M.A."/>
            <person name="Auch B."/>
            <person name="Kono T."/>
            <person name="Mallez S."/>
            <person name="Zhang Y."/>
            <person name="Obille A."/>
            <person name="Becker A."/>
            <person name="Abrahante J.E."/>
            <person name="Garbe J."/>
            <person name="Badalamenti J.P."/>
            <person name="Herman A."/>
            <person name="Mangelson H."/>
            <person name="Liachko I."/>
            <person name="Sullivan S."/>
            <person name="Sone E.D."/>
            <person name="Koren S."/>
            <person name="Silverstein K.A.T."/>
            <person name="Beckman K.B."/>
            <person name="Gohl D.M."/>
        </authorList>
    </citation>
    <scope>NUCLEOTIDE SEQUENCE</scope>
    <source>
        <strain evidence="1">Duluth1</strain>
        <tissue evidence="1">Whole animal</tissue>
    </source>
</reference>
<gene>
    <name evidence="1" type="ORF">DPMN_166914</name>
</gene>
<name>A0A9D4IUK2_DREPO</name>
<dbReference type="EMBL" id="JAIWYP010000008">
    <property type="protein sequence ID" value="KAH3788766.1"/>
    <property type="molecule type" value="Genomic_DNA"/>
</dbReference>
<sequence length="66" mass="7539">MEDFLDLLRDFEIKKRATNSSSEGLVTIKLPLVLIELVDECKGLSMTKIVQSSRYANKAHIFVNRL</sequence>
<protein>
    <submittedName>
        <fullName evidence="1">Uncharacterized protein</fullName>
    </submittedName>
</protein>
<keyword evidence="2" id="KW-1185">Reference proteome</keyword>
<evidence type="ECO:0000313" key="1">
    <source>
        <dbReference type="EMBL" id="KAH3788766.1"/>
    </source>
</evidence>
<dbReference type="AlphaFoldDB" id="A0A9D4IUK2"/>
<accession>A0A9D4IUK2</accession>